<proteinExistence type="inferred from homology"/>
<accession>A0A2P6MQZ6</accession>
<dbReference type="GO" id="GO:0004560">
    <property type="term" value="F:alpha-L-fucosidase activity"/>
    <property type="evidence" value="ECO:0007669"/>
    <property type="project" value="UniProtKB-EC"/>
</dbReference>
<feature type="region of interest" description="Disordered" evidence="7">
    <location>
        <begin position="949"/>
        <end position="970"/>
    </location>
</feature>
<feature type="region of interest" description="Disordered" evidence="7">
    <location>
        <begin position="838"/>
        <end position="857"/>
    </location>
</feature>
<name>A0A2P6MQZ6_9EUKA</name>
<keyword evidence="8" id="KW-0472">Membrane</keyword>
<keyword evidence="5" id="KW-0378">Hydrolase</keyword>
<dbReference type="InterPro" id="IPR057739">
    <property type="entry name" value="Glyco_hydro_29_N"/>
</dbReference>
<dbReference type="Pfam" id="PF01120">
    <property type="entry name" value="Alpha_L_fucos"/>
    <property type="match status" value="1"/>
</dbReference>
<reference evidence="11 12" key="1">
    <citation type="journal article" date="2018" name="Genome Biol. Evol.">
        <title>Multiple Roots of Fruiting Body Formation in Amoebozoa.</title>
        <authorList>
            <person name="Hillmann F."/>
            <person name="Forbes G."/>
            <person name="Novohradska S."/>
            <person name="Ferling I."/>
            <person name="Riege K."/>
            <person name="Groth M."/>
            <person name="Westermann M."/>
            <person name="Marz M."/>
            <person name="Spaller T."/>
            <person name="Winckler T."/>
            <person name="Schaap P."/>
            <person name="Glockner G."/>
        </authorList>
    </citation>
    <scope>NUCLEOTIDE SEQUENCE [LARGE SCALE GENOMIC DNA]</scope>
    <source>
        <strain evidence="11 12">Jena</strain>
    </source>
</reference>
<dbReference type="InterPro" id="IPR000933">
    <property type="entry name" value="Glyco_hydro_29"/>
</dbReference>
<dbReference type="InParanoid" id="A0A2P6MQZ6"/>
<evidence type="ECO:0000256" key="8">
    <source>
        <dbReference type="SAM" id="Phobius"/>
    </source>
</evidence>
<feature type="domain" description="Alpha-L-fucosidase C-terminal" evidence="10">
    <location>
        <begin position="1657"/>
        <end position="1745"/>
    </location>
</feature>
<protein>
    <recommendedName>
        <fullName evidence="3">alpha-L-fucosidase</fullName>
        <ecNumber evidence="3">3.2.1.51</ecNumber>
    </recommendedName>
</protein>
<dbReference type="InterPro" id="IPR013780">
    <property type="entry name" value="Glyco_hydro_b"/>
</dbReference>
<keyword evidence="12" id="KW-1185">Reference proteome</keyword>
<evidence type="ECO:0000256" key="4">
    <source>
        <dbReference type="ARBA" id="ARBA00022729"/>
    </source>
</evidence>
<dbReference type="EMBL" id="MDYQ01000497">
    <property type="protein sequence ID" value="PRP74125.1"/>
    <property type="molecule type" value="Genomic_DNA"/>
</dbReference>
<dbReference type="SUPFAM" id="SSF51445">
    <property type="entry name" value="(Trans)glycosidases"/>
    <property type="match status" value="1"/>
</dbReference>
<evidence type="ECO:0000259" key="9">
    <source>
        <dbReference type="Pfam" id="PF01120"/>
    </source>
</evidence>
<evidence type="ECO:0000259" key="10">
    <source>
        <dbReference type="Pfam" id="PF16757"/>
    </source>
</evidence>
<keyword evidence="4" id="KW-0732">Signal</keyword>
<dbReference type="PRINTS" id="PR00741">
    <property type="entry name" value="GLHYDRLASE29"/>
</dbReference>
<feature type="transmembrane region" description="Helical" evidence="8">
    <location>
        <begin position="95"/>
        <end position="116"/>
    </location>
</feature>
<evidence type="ECO:0000256" key="7">
    <source>
        <dbReference type="SAM" id="MobiDB-lite"/>
    </source>
</evidence>
<dbReference type="Gene3D" id="3.20.20.80">
    <property type="entry name" value="Glycosidases"/>
    <property type="match status" value="1"/>
</dbReference>
<gene>
    <name evidence="11" type="ORF">PROFUN_06450</name>
</gene>
<comment type="function">
    <text evidence="1">Alpha-L-fucosidase is responsible for hydrolyzing the alpha-1,6-linked fucose joined to the reducing-end N-acetylglucosamine of the carbohydrate moieties of glycoproteins.</text>
</comment>
<keyword evidence="6" id="KW-0326">Glycosidase</keyword>
<dbReference type="STRING" id="1890364.A0A2P6MQZ6"/>
<sequence>MCYTDQHPDNRQSVSTHSSSVYPSEVPYIAGVGFHATVGNDRQSLLISTPAEDRHNMRDFLKTVTQACSSPSFYASLVKESKSKKERKRTPRMHLLLYLAGLIAVCALLQMSVGAFRVNPLAWSAVDFESAVDSIEETFPQDLVITIEGEKPLDEEGGQTYSRITTNQEPPYSIHSRDAIRFISQMSYSSPIIEEFIRNRYPGFRPAEFTSWDDKELPALVTFERVPVGLTQSLNISNDHPSVFSDGPEFEGLSQFCYIYHSVVVVIEYGYVLCPQVINPDSRDSSLAPQDKTEEVIEDDVNVEDVESREIPVPLFSAENKTHADDTFTVKSQQRITVHDKVGPLMFFPFHDLDAQTIDRDAVRQWSTSMRESTLFIIAARARIPVALVCLFIATWATSMLSWSLVIACFIVVTWVGAVALKKMHKLPSLTFDGVFEFSIFSVTPAVVASPFVGETFGIILSLVWGIYVMRSCAVRSILLCVYKTQDHLVVESHRWISDEGWSLVCSSSFGTSNYRLLNAAVINDSSVSLDVPYILYARPEEDIVEDDEYQYALAYIDIDGMMQGQGHHVHELISFQLKKDVMTVYKEVKLIDGPHVLFCDHEASIITVCSYLGGTIVPIYDRDWDEEYVHSCEELLVIYNLPLPVGYQKMIGVMNEKNGLQVLSVVQQREVKNQDRVAHVKKFKCTSTPLLSHQQIIRKIDRDVLPGSTVRFNVSDDKAHHETWREMPDIHSSHLQRMLIYNSPNTDLTRTERCVIVATNDGNIQEFSSGQKMRTKPMGVVPAEIIVNGVSEVTLMDYSSWQAVKKWREKMVIVGDFLRRGEDQLLLIPSEEESPSQSLKRSIVDDGSTSSLSSSVRRDEVEAVELHNRHMNSMYSIAESMEARVLAAVQEISSITKRVGARIFGPPDSLVQIKEKEELLSTVVSKIQRKVEGKEDDPFGFKSLKPLVQKKSRKKSQEEKTSKKQPQVTIYNAHHSVKSRQCQLSYHIHFDEGESMENLRVVAFCPQLASRCVSRCDVDRVAPGQSFKISAVVDVLSEAFTPSGAVAISVVLQYRTVSEKKESHQYLGSVICTPEELCGLARCSDSKSLHIISTDVLFLTRDNWTMHPEVFVKNSLQLHTTHTREGTVELESRDGMDSGMRVILRTIGREAECNISTTDHSTLNYVMHSLHNALPEGVVSENNSAGESSMRSLLRLSRQFEEESVYIKECMDKILQLMKEDEDEQVQEYWKKSRGEIMRRQVCTDEAMVIFLNRTSHSQIPFCLAVMTVVVFYIQQHKTTRSAQMTTLRHLLALSSLIVLALPFTLGEYTPDWDSLDARPIPSWYDEVKIGIFVHWGVFSVPAHSCNDGAAEWYWYNWKNDLSGCNAKWHNDTYGADFKYAEFGPMFKAELFDPVYWAKLFKKSGAKHVVLTSKHHEGWTNFPSAEAWNWNSVDNGPGKDLTKMLADAVRNEGLKMGLYHSLFEWFHPLYLQDKANNFATSRYVDEVLMPQLKYISNNYSPSVIWADGDWEAKDSYWKSKDYLAWLYNSSPSRDEVVVNDRWGSGDRNTHGGFWTGGDRYNPNGIQQHKWENCFTLDRGSWGFNRDATLKDYLSMDEILALVVGGVAKNGNVLINVGPTADGVIAPIYEERLTQLGKWLDVNGESIYGSRPWKYANDTGSTQVWYTLKNTTIVYASFTPWPQDNFLSLSHPRASADTTVSLLGFRDGEAQLQYVQKEGQLVIKLPANIRPGDLKSEHMWTIRMEGLDN</sequence>
<dbReference type="InterPro" id="IPR031919">
    <property type="entry name" value="Fucosidase_C"/>
</dbReference>
<keyword evidence="8" id="KW-1133">Transmembrane helix</keyword>
<dbReference type="GO" id="GO:0005764">
    <property type="term" value="C:lysosome"/>
    <property type="evidence" value="ECO:0007669"/>
    <property type="project" value="TreeGrafter"/>
</dbReference>
<dbReference type="OrthoDB" id="6039950at2759"/>
<dbReference type="PANTHER" id="PTHR10030:SF37">
    <property type="entry name" value="ALPHA-L-FUCOSIDASE-RELATED"/>
    <property type="match status" value="1"/>
</dbReference>
<evidence type="ECO:0000256" key="2">
    <source>
        <dbReference type="ARBA" id="ARBA00007951"/>
    </source>
</evidence>
<dbReference type="GO" id="GO:0006004">
    <property type="term" value="P:fucose metabolic process"/>
    <property type="evidence" value="ECO:0007669"/>
    <property type="project" value="InterPro"/>
</dbReference>
<evidence type="ECO:0000313" key="11">
    <source>
        <dbReference type="EMBL" id="PRP74125.1"/>
    </source>
</evidence>
<evidence type="ECO:0000256" key="6">
    <source>
        <dbReference type="ARBA" id="ARBA00023295"/>
    </source>
</evidence>
<organism evidence="11 12">
    <name type="scientific">Planoprotostelium fungivorum</name>
    <dbReference type="NCBI Taxonomy" id="1890364"/>
    <lineage>
        <taxon>Eukaryota</taxon>
        <taxon>Amoebozoa</taxon>
        <taxon>Evosea</taxon>
        <taxon>Variosea</taxon>
        <taxon>Cavosteliida</taxon>
        <taxon>Cavosteliaceae</taxon>
        <taxon>Planoprotostelium</taxon>
    </lineage>
</organism>
<dbReference type="PANTHER" id="PTHR10030">
    <property type="entry name" value="ALPHA-L-FUCOSIDASE"/>
    <property type="match status" value="1"/>
</dbReference>
<comment type="caution">
    <text evidence="11">The sequence shown here is derived from an EMBL/GenBank/DDBJ whole genome shotgun (WGS) entry which is preliminary data.</text>
</comment>
<feature type="transmembrane region" description="Helical" evidence="8">
    <location>
        <begin position="442"/>
        <end position="468"/>
    </location>
</feature>
<dbReference type="InterPro" id="IPR016286">
    <property type="entry name" value="FUC_metazoa-typ"/>
</dbReference>
<feature type="domain" description="Glycoside hydrolase family 29 N-terminal" evidence="9">
    <location>
        <begin position="1308"/>
        <end position="1645"/>
    </location>
</feature>
<evidence type="ECO:0000256" key="1">
    <source>
        <dbReference type="ARBA" id="ARBA00004071"/>
    </source>
</evidence>
<evidence type="ECO:0000256" key="3">
    <source>
        <dbReference type="ARBA" id="ARBA00012662"/>
    </source>
</evidence>
<evidence type="ECO:0000256" key="5">
    <source>
        <dbReference type="ARBA" id="ARBA00022801"/>
    </source>
</evidence>
<dbReference type="Pfam" id="PF16757">
    <property type="entry name" value="Fucosidase_C"/>
    <property type="match status" value="1"/>
</dbReference>
<feature type="transmembrane region" description="Helical" evidence="8">
    <location>
        <begin position="400"/>
        <end position="421"/>
    </location>
</feature>
<evidence type="ECO:0000313" key="12">
    <source>
        <dbReference type="Proteomes" id="UP000241769"/>
    </source>
</evidence>
<dbReference type="Proteomes" id="UP000241769">
    <property type="component" value="Unassembled WGS sequence"/>
</dbReference>
<dbReference type="Gene3D" id="2.60.40.1180">
    <property type="entry name" value="Golgi alpha-mannosidase II"/>
    <property type="match status" value="1"/>
</dbReference>
<dbReference type="SMART" id="SM00812">
    <property type="entry name" value="Alpha_L_fucos"/>
    <property type="match status" value="1"/>
</dbReference>
<dbReference type="GO" id="GO:0016139">
    <property type="term" value="P:glycoside catabolic process"/>
    <property type="evidence" value="ECO:0007669"/>
    <property type="project" value="TreeGrafter"/>
</dbReference>
<comment type="similarity">
    <text evidence="2">Belongs to the glycosyl hydrolase 29 family.</text>
</comment>
<keyword evidence="8" id="KW-0812">Transmembrane</keyword>
<dbReference type="InterPro" id="IPR017853">
    <property type="entry name" value="GH"/>
</dbReference>
<dbReference type="FunFam" id="3.20.20.80:FF:000201">
    <property type="entry name" value="Alpha-L-fucosidase"/>
    <property type="match status" value="1"/>
</dbReference>
<dbReference type="EC" id="3.2.1.51" evidence="3"/>